<accession>A0ABR4NP72</accession>
<dbReference type="PANTHER" id="PTHR13563">
    <property type="entry name" value="TRNA (GUANINE-9-) METHYLTRANSFERASE"/>
    <property type="match status" value="1"/>
</dbReference>
<dbReference type="Proteomes" id="UP001623330">
    <property type="component" value="Unassembled WGS sequence"/>
</dbReference>
<keyword evidence="4" id="KW-0808">Transferase</keyword>
<evidence type="ECO:0000313" key="11">
    <source>
        <dbReference type="EMBL" id="KAL3229789.1"/>
    </source>
</evidence>
<evidence type="ECO:0000256" key="6">
    <source>
        <dbReference type="ARBA" id="ARBA00031792"/>
    </source>
</evidence>
<comment type="catalytic activity">
    <reaction evidence="8">
        <text>guanosine(9) in tRNA + S-adenosyl-L-methionine = N(1)-methylguanosine(9) in tRNA + S-adenosyl-L-homocysteine + H(+)</text>
        <dbReference type="Rhea" id="RHEA:43156"/>
        <dbReference type="Rhea" id="RHEA-COMP:10367"/>
        <dbReference type="Rhea" id="RHEA-COMP:10368"/>
        <dbReference type="ChEBI" id="CHEBI:15378"/>
        <dbReference type="ChEBI" id="CHEBI:57856"/>
        <dbReference type="ChEBI" id="CHEBI:59789"/>
        <dbReference type="ChEBI" id="CHEBI:73542"/>
        <dbReference type="ChEBI" id="CHEBI:74269"/>
        <dbReference type="EC" id="2.1.1.221"/>
    </reaction>
</comment>
<evidence type="ECO:0000256" key="3">
    <source>
        <dbReference type="ARBA" id="ARBA00022603"/>
    </source>
</evidence>
<proteinExistence type="predicted"/>
<keyword evidence="12" id="KW-1185">Reference proteome</keyword>
<comment type="caution">
    <text evidence="11">The sequence shown here is derived from an EMBL/GenBank/DDBJ whole genome shotgun (WGS) entry which is preliminary data.</text>
</comment>
<protein>
    <recommendedName>
        <fullName evidence="2">tRNA (guanine(9)-N1)-methyltransferase</fullName>
        <ecNumber evidence="1">2.1.1.221</ecNumber>
    </recommendedName>
    <alternativeName>
        <fullName evidence="7">tRNA methyltransferase 10</fullName>
    </alternativeName>
    <alternativeName>
        <fullName evidence="6">tRNA(m1G9)-methyltransferase</fullName>
    </alternativeName>
</protein>
<evidence type="ECO:0000259" key="10">
    <source>
        <dbReference type="PROSITE" id="PS51675"/>
    </source>
</evidence>
<evidence type="ECO:0000256" key="7">
    <source>
        <dbReference type="ARBA" id="ARBA00032166"/>
    </source>
</evidence>
<feature type="domain" description="SAM-dependent MTase TRM10-type" evidence="10">
    <location>
        <begin position="115"/>
        <end position="308"/>
    </location>
</feature>
<dbReference type="CDD" id="cd18089">
    <property type="entry name" value="SPOUT_Trm10-like"/>
    <property type="match status" value="1"/>
</dbReference>
<evidence type="ECO:0000313" key="12">
    <source>
        <dbReference type="Proteomes" id="UP001623330"/>
    </source>
</evidence>
<evidence type="ECO:0000256" key="9">
    <source>
        <dbReference type="SAM" id="MobiDB-lite"/>
    </source>
</evidence>
<evidence type="ECO:0000256" key="4">
    <source>
        <dbReference type="ARBA" id="ARBA00022679"/>
    </source>
</evidence>
<dbReference type="InterPro" id="IPR007356">
    <property type="entry name" value="tRNA_m1G_MeTrfase_euk"/>
</dbReference>
<dbReference type="PIRSF" id="PIRSF016323">
    <property type="entry name" value="tRNA_m1G_mtfrase_met"/>
    <property type="match status" value="1"/>
</dbReference>
<dbReference type="InterPro" id="IPR038459">
    <property type="entry name" value="MT_TRM10-typ_sf"/>
</dbReference>
<gene>
    <name evidence="11" type="ORF">RNJ44_01925</name>
</gene>
<dbReference type="EMBL" id="JBEVYD010000011">
    <property type="protein sequence ID" value="KAL3229789.1"/>
    <property type="molecule type" value="Genomic_DNA"/>
</dbReference>
<dbReference type="InterPro" id="IPR028564">
    <property type="entry name" value="MT_TRM10-typ"/>
</dbReference>
<feature type="compositionally biased region" description="Low complexity" evidence="9">
    <location>
        <begin position="19"/>
        <end position="40"/>
    </location>
</feature>
<evidence type="ECO:0000256" key="1">
    <source>
        <dbReference type="ARBA" id="ARBA00012797"/>
    </source>
</evidence>
<reference evidence="11 12" key="1">
    <citation type="submission" date="2024-05" db="EMBL/GenBank/DDBJ databases">
        <title>Long read based assembly of the Candida bracarensis genome reveals expanded adhesin content.</title>
        <authorList>
            <person name="Marcet-Houben M."/>
            <person name="Ksiezopolska E."/>
            <person name="Gabaldon T."/>
        </authorList>
    </citation>
    <scope>NUCLEOTIDE SEQUENCE [LARGE SCALE GENOMIC DNA]</scope>
    <source>
        <strain evidence="11 12">CBM6</strain>
    </source>
</reference>
<organism evidence="11 12">
    <name type="scientific">Nakaseomyces bracarensis</name>
    <dbReference type="NCBI Taxonomy" id="273131"/>
    <lineage>
        <taxon>Eukaryota</taxon>
        <taxon>Fungi</taxon>
        <taxon>Dikarya</taxon>
        <taxon>Ascomycota</taxon>
        <taxon>Saccharomycotina</taxon>
        <taxon>Saccharomycetes</taxon>
        <taxon>Saccharomycetales</taxon>
        <taxon>Saccharomycetaceae</taxon>
        <taxon>Nakaseomyces</taxon>
    </lineage>
</organism>
<feature type="region of interest" description="Disordered" evidence="9">
    <location>
        <begin position="1"/>
        <end position="64"/>
    </location>
</feature>
<evidence type="ECO:0000256" key="5">
    <source>
        <dbReference type="ARBA" id="ARBA00022691"/>
    </source>
</evidence>
<dbReference type="PANTHER" id="PTHR13563:SF13">
    <property type="entry name" value="TRNA METHYLTRANSFERASE 10 HOMOLOG A"/>
    <property type="match status" value="1"/>
</dbReference>
<dbReference type="Gene3D" id="3.40.1280.30">
    <property type="match status" value="1"/>
</dbReference>
<dbReference type="PROSITE" id="PS51675">
    <property type="entry name" value="SAM_MT_TRM10"/>
    <property type="match status" value="1"/>
</dbReference>
<dbReference type="InterPro" id="IPR016653">
    <property type="entry name" value="TRM10/TRM10A"/>
</dbReference>
<dbReference type="EC" id="2.1.1.221" evidence="1"/>
<evidence type="ECO:0000256" key="2">
    <source>
        <dbReference type="ARBA" id="ARBA00020451"/>
    </source>
</evidence>
<sequence length="328" mass="37744">MSVQDNATSGEGDKASGSATGNDTGNATTTTDTNTNTNTTGRPMIREEYKLPPVPTGMSKSQWKKQWKRQVFEMRKEEFAEVRREKRRRLKENRRKKIQEYLDRGEEVPAELKREPRVKKDQKASGITIVLDCAFDDLMNDKEIVSTSNQITRAYSANRRSDHYADVKVTSFGKRLKERFDGALADTNYPAWTHFEFQDNEDILHQEDKSKLVYLTADTDEQLETLEPGMTYIVGGIVDKNRHKLLCYNKAKELGIATRRLPISEYIKIEGRKVLTTTHVIQIMLKYFDSRDWKQAFEAILPARKLDASKDQLDTESQQESESESDSQ</sequence>
<name>A0ABR4NP72_9SACH</name>
<feature type="compositionally biased region" description="Acidic residues" evidence="9">
    <location>
        <begin position="317"/>
        <end position="328"/>
    </location>
</feature>
<feature type="region of interest" description="Disordered" evidence="9">
    <location>
        <begin position="308"/>
        <end position="328"/>
    </location>
</feature>
<keyword evidence="5" id="KW-0949">S-adenosyl-L-methionine</keyword>
<keyword evidence="3" id="KW-0489">Methyltransferase</keyword>
<evidence type="ECO:0000256" key="8">
    <source>
        <dbReference type="ARBA" id="ARBA00048434"/>
    </source>
</evidence>